<evidence type="ECO:0000313" key="2">
    <source>
        <dbReference type="EMBL" id="AKZ60440.1"/>
    </source>
</evidence>
<dbReference type="KEGG" id="samb:SAM23877_7399"/>
<gene>
    <name evidence="2" type="ORF">SAM23877_7399</name>
</gene>
<dbReference type="EMBL" id="CP012382">
    <property type="protein sequence ID" value="AKZ60440.1"/>
    <property type="molecule type" value="Genomic_DNA"/>
</dbReference>
<dbReference type="AlphaFoldDB" id="A0A0K2B4W2"/>
<protein>
    <submittedName>
        <fullName evidence="2">Uncharacterized protein</fullName>
    </submittedName>
</protein>
<proteinExistence type="predicted"/>
<feature type="region of interest" description="Disordered" evidence="1">
    <location>
        <begin position="1"/>
        <end position="23"/>
    </location>
</feature>
<reference evidence="3" key="1">
    <citation type="journal article" date="2015" name="J. Biotechnol.">
        <title>Complete genome sequence of Streptomyces ambofaciens ATCC 23877, the spiramycin producer.</title>
        <authorList>
            <person name="Thibessard A."/>
            <person name="Haas D."/>
            <person name="Gerbaud C."/>
            <person name="Aigle B."/>
            <person name="Lautru S."/>
            <person name="Pernodet J.L."/>
            <person name="Leblond P."/>
        </authorList>
    </citation>
    <scope>NUCLEOTIDE SEQUENCE [LARGE SCALE GENOMIC DNA]</scope>
    <source>
        <strain evidence="3">ATCC 23877 / 3486 / DSM 40053 / JCM 4204 / NBRC 12836 / NRRL B-2516</strain>
    </source>
</reference>
<evidence type="ECO:0000313" key="3">
    <source>
        <dbReference type="Proteomes" id="UP000061018"/>
    </source>
</evidence>
<organism evidence="2 3">
    <name type="scientific">Streptomyces ambofaciens (strain ATCC 23877 / 3486 / DSM 40053 / JCM 4204 / NBRC 12836 / NRRL B-2516)</name>
    <dbReference type="NCBI Taxonomy" id="278992"/>
    <lineage>
        <taxon>Bacteria</taxon>
        <taxon>Bacillati</taxon>
        <taxon>Actinomycetota</taxon>
        <taxon>Actinomycetes</taxon>
        <taxon>Kitasatosporales</taxon>
        <taxon>Streptomycetaceae</taxon>
        <taxon>Streptomyces</taxon>
    </lineage>
</organism>
<sequence length="76" mass="8369">MNAGTNDRSSPARGGIPNSKRRLRERIRRLNELRATDAEELAQLKADVEALVGARLQAHAQAEEHRLREAVSAGGR</sequence>
<accession>A0A0K2B4W2</accession>
<dbReference type="Proteomes" id="UP000061018">
    <property type="component" value="Chromosome"/>
</dbReference>
<evidence type="ECO:0000256" key="1">
    <source>
        <dbReference type="SAM" id="MobiDB-lite"/>
    </source>
</evidence>
<name>A0A0K2B4W2_STRA7</name>